<dbReference type="Gene3D" id="3.40.30.10">
    <property type="entry name" value="Glutaredoxin"/>
    <property type="match status" value="1"/>
</dbReference>
<name>A0A7S3Z1U3_9EUKA</name>
<dbReference type="GO" id="GO:0031397">
    <property type="term" value="P:negative regulation of protein ubiquitination"/>
    <property type="evidence" value="ECO:0007669"/>
    <property type="project" value="TreeGrafter"/>
</dbReference>
<sequence length="510" mass="58712">MSDLDNFVDAKGKVVSCKDKHVILWFEEYGISPHTARKMARWFVKLRQFHPDTELVCILKGEKEEMEDEFKDNFSKFLTGYDSLKAGNMYKDGEFVDPEWEALPFLRLPLENEKQRLRLYKKYQLRPHFTGFAENLVVLRPDGSVLTQRTFARAGIEKFSDEFPHTKEAKDQPEVKKFAWEEWKESSSLWDKIKATGPVVNAKGETVPVEDLQKKDYIIWLLGAHWQLQYQKGLPHLLKWYKENASGLNVEVVFLYMGQDANDCPGKRSPERQKALDDHLQSLPWLRFKNVSFHDSLGIKSTEGVPYVWKDHPYSPYPPQLVVHAKGGIPVSGPQVYTKLMQYGQTEDFPWKPRPVEKLSMHHRSKLSGLLFVGFAQSDKDSKEALKVLTSIAEKEKQWPYPDEIETFAWCTKDTKEPGCRKILARIASDYEIDAWPKQKEEEEEEEAKDNAPVKPATPVLAEVAFFLLDGRYNKKMLYLGPKGDGLTPDSAAKMIADFHNGTLTGGIKY</sequence>
<gene>
    <name evidence="1" type="ORF">LGLO00237_LOCUS20596</name>
</gene>
<accession>A0A7S3Z1U3</accession>
<evidence type="ECO:0008006" key="2">
    <source>
        <dbReference type="Google" id="ProtNLM"/>
    </source>
</evidence>
<dbReference type="PANTHER" id="PTHR46472:SF1">
    <property type="entry name" value="NUCLEOREDOXIN"/>
    <property type="match status" value="1"/>
</dbReference>
<reference evidence="1" key="1">
    <citation type="submission" date="2021-01" db="EMBL/GenBank/DDBJ databases">
        <authorList>
            <person name="Corre E."/>
            <person name="Pelletier E."/>
            <person name="Niang G."/>
            <person name="Scheremetjew M."/>
            <person name="Finn R."/>
            <person name="Kale V."/>
            <person name="Holt S."/>
            <person name="Cochrane G."/>
            <person name="Meng A."/>
            <person name="Brown T."/>
            <person name="Cohen L."/>
        </authorList>
    </citation>
    <scope>NUCLEOTIDE SEQUENCE</scope>
    <source>
        <strain evidence="1">CCCM811</strain>
    </source>
</reference>
<dbReference type="EMBL" id="HBIV01028798">
    <property type="protein sequence ID" value="CAE0668969.1"/>
    <property type="molecule type" value="Transcribed_RNA"/>
</dbReference>
<protein>
    <recommendedName>
        <fullName evidence="2">Thioredoxin-like fold domain-containing protein</fullName>
    </recommendedName>
</protein>
<organism evidence="1">
    <name type="scientific">Lotharella globosa</name>
    <dbReference type="NCBI Taxonomy" id="91324"/>
    <lineage>
        <taxon>Eukaryota</taxon>
        <taxon>Sar</taxon>
        <taxon>Rhizaria</taxon>
        <taxon>Cercozoa</taxon>
        <taxon>Chlorarachniophyceae</taxon>
        <taxon>Lotharella</taxon>
    </lineage>
</organism>
<dbReference type="AlphaFoldDB" id="A0A7S3Z1U3"/>
<dbReference type="GO" id="GO:0030178">
    <property type="term" value="P:negative regulation of Wnt signaling pathway"/>
    <property type="evidence" value="ECO:0007669"/>
    <property type="project" value="TreeGrafter"/>
</dbReference>
<proteinExistence type="predicted"/>
<dbReference type="GO" id="GO:0004791">
    <property type="term" value="F:thioredoxin-disulfide reductase (NADPH) activity"/>
    <property type="evidence" value="ECO:0007669"/>
    <property type="project" value="TreeGrafter"/>
</dbReference>
<evidence type="ECO:0000313" key="1">
    <source>
        <dbReference type="EMBL" id="CAE0668969.1"/>
    </source>
</evidence>
<dbReference type="GO" id="GO:0005634">
    <property type="term" value="C:nucleus"/>
    <property type="evidence" value="ECO:0007669"/>
    <property type="project" value="TreeGrafter"/>
</dbReference>
<dbReference type="PANTHER" id="PTHR46472">
    <property type="entry name" value="NUCLEOREDOXIN"/>
    <property type="match status" value="1"/>
</dbReference>